<sequence>MKKISRLSSLSMILILLISCDKNDSQINDTVTTNKKTVPSNSIYYSTSEKEYAQASPFTRRLINQVDAAVNSLNLLTREPSVIKYEVIISIDKNPENKFSNFVSIVPFDNSLNSFVLKPDGKCHICGMGGAYSCIKEVETYMDQRNLDEIDIHVRRSSDGCIDITYK</sequence>
<evidence type="ECO:0000313" key="2">
    <source>
        <dbReference type="Proteomes" id="UP001319867"/>
    </source>
</evidence>
<proteinExistence type="predicted"/>
<evidence type="ECO:0000313" key="1">
    <source>
        <dbReference type="EMBL" id="BDB53898.1"/>
    </source>
</evidence>
<organism evidence="1 2">
    <name type="scientific">Flavobacterium ammoniigenes</name>
    <dbReference type="NCBI Taxonomy" id="1751095"/>
    <lineage>
        <taxon>Bacteria</taxon>
        <taxon>Pseudomonadati</taxon>
        <taxon>Bacteroidota</taxon>
        <taxon>Flavobacteriia</taxon>
        <taxon>Flavobacteriales</taxon>
        <taxon>Flavobacteriaceae</taxon>
        <taxon>Flavobacterium</taxon>
    </lineage>
</organism>
<keyword evidence="2" id="KW-1185">Reference proteome</keyword>
<dbReference type="PROSITE" id="PS51257">
    <property type="entry name" value="PROKAR_LIPOPROTEIN"/>
    <property type="match status" value="1"/>
</dbReference>
<reference evidence="1 2" key="1">
    <citation type="journal article" date="2022" name="Int. J. Syst. Evol. Microbiol.">
        <title>Flavobacterium ammonificans sp. nov. and Flavobacterium ammoniigenes sp. nov., ammonifying bacteria isolated from surface river water.</title>
        <authorList>
            <person name="Watanabe K."/>
            <person name="Kitamura T."/>
            <person name="Ogata Y."/>
            <person name="Shindo C."/>
            <person name="Suda W."/>
        </authorList>
    </citation>
    <scope>NUCLEOTIDE SEQUENCE [LARGE SCALE GENOMIC DNA]</scope>
    <source>
        <strain evidence="1 2">GENT5</strain>
    </source>
</reference>
<evidence type="ECO:0008006" key="3">
    <source>
        <dbReference type="Google" id="ProtNLM"/>
    </source>
</evidence>
<dbReference type="Proteomes" id="UP001319867">
    <property type="component" value="Chromosome"/>
</dbReference>
<dbReference type="EMBL" id="AP025184">
    <property type="protein sequence ID" value="BDB53898.1"/>
    <property type="molecule type" value="Genomic_DNA"/>
</dbReference>
<dbReference type="RefSeq" id="WP_229317566.1">
    <property type="nucleotide sequence ID" value="NZ_AP025184.1"/>
</dbReference>
<reference evidence="1 2" key="2">
    <citation type="journal article" date="2022" name="Microorganisms">
        <title>Complete Genome Sequences of Two Flavobacterium ammonificans Strains and a Flavobacterium ammoniigenes Strain of Ammonifying Bacterioplankton Isolated from Surface River Water.</title>
        <authorList>
            <person name="Suda W."/>
            <person name="Ogata Y."/>
            <person name="Shindo C."/>
            <person name="Watanabe K."/>
        </authorList>
    </citation>
    <scope>NUCLEOTIDE SEQUENCE [LARGE SCALE GENOMIC DNA]</scope>
    <source>
        <strain evidence="1 2">GENT5</strain>
    </source>
</reference>
<name>A0ABM7V316_9FLAO</name>
<accession>A0ABM7V316</accession>
<gene>
    <name evidence="1" type="ORF">GENT5_02030</name>
</gene>
<protein>
    <recommendedName>
        <fullName evidence="3">Lipoprotein</fullName>
    </recommendedName>
</protein>